<evidence type="ECO:0000256" key="7">
    <source>
        <dbReference type="ARBA" id="ARBA00022840"/>
    </source>
</evidence>
<keyword evidence="8" id="KW-0238">DNA-binding</keyword>
<keyword evidence="1" id="KW-0540">Nuclease</keyword>
<dbReference type="SUPFAM" id="SSF52540">
    <property type="entry name" value="P-loop containing nucleoside triphosphate hydrolases"/>
    <property type="match status" value="1"/>
</dbReference>
<evidence type="ECO:0000256" key="14">
    <source>
        <dbReference type="PROSITE-ProRule" id="PRU00560"/>
    </source>
</evidence>
<dbReference type="InterPro" id="IPR014017">
    <property type="entry name" value="DNA_helicase_UvrD-like_C"/>
</dbReference>
<keyword evidence="10" id="KW-0413">Isomerase</keyword>
<dbReference type="PROSITE" id="PS51198">
    <property type="entry name" value="UVRD_HELICASE_ATP_BIND"/>
    <property type="match status" value="1"/>
</dbReference>
<evidence type="ECO:0000259" key="15">
    <source>
        <dbReference type="PROSITE" id="PS51198"/>
    </source>
</evidence>
<comment type="catalytic activity">
    <reaction evidence="13">
        <text>ATP + H2O = ADP + phosphate + H(+)</text>
        <dbReference type="Rhea" id="RHEA:13065"/>
        <dbReference type="ChEBI" id="CHEBI:15377"/>
        <dbReference type="ChEBI" id="CHEBI:15378"/>
        <dbReference type="ChEBI" id="CHEBI:30616"/>
        <dbReference type="ChEBI" id="CHEBI:43474"/>
        <dbReference type="ChEBI" id="CHEBI:456216"/>
        <dbReference type="EC" id="5.6.2.4"/>
    </reaction>
</comment>
<dbReference type="Pfam" id="PF13361">
    <property type="entry name" value="UvrD_C"/>
    <property type="match status" value="1"/>
</dbReference>
<dbReference type="GO" id="GO:0005829">
    <property type="term" value="C:cytosol"/>
    <property type="evidence" value="ECO:0007669"/>
    <property type="project" value="TreeGrafter"/>
</dbReference>
<dbReference type="Pfam" id="PF00580">
    <property type="entry name" value="UvrD-helicase"/>
    <property type="match status" value="1"/>
</dbReference>
<dbReference type="GO" id="GO:0009338">
    <property type="term" value="C:exodeoxyribonuclease V complex"/>
    <property type="evidence" value="ECO:0007669"/>
    <property type="project" value="TreeGrafter"/>
</dbReference>
<keyword evidence="3" id="KW-0227">DNA damage</keyword>
<dbReference type="InterPro" id="IPR014016">
    <property type="entry name" value="UvrD-like_ATP-bd"/>
</dbReference>
<keyword evidence="18" id="KW-1185">Reference proteome</keyword>
<dbReference type="GO" id="GO:0005524">
    <property type="term" value="F:ATP binding"/>
    <property type="evidence" value="ECO:0007669"/>
    <property type="project" value="UniProtKB-UniRule"/>
</dbReference>
<dbReference type="SUPFAM" id="SSF52980">
    <property type="entry name" value="Restriction endonuclease-like"/>
    <property type="match status" value="1"/>
</dbReference>
<evidence type="ECO:0000256" key="13">
    <source>
        <dbReference type="ARBA" id="ARBA00048988"/>
    </source>
</evidence>
<evidence type="ECO:0000256" key="6">
    <source>
        <dbReference type="ARBA" id="ARBA00022839"/>
    </source>
</evidence>
<keyword evidence="2 14" id="KW-0547">Nucleotide-binding</keyword>
<dbReference type="GO" id="GO:0000725">
    <property type="term" value="P:recombinational repair"/>
    <property type="evidence" value="ECO:0007669"/>
    <property type="project" value="TreeGrafter"/>
</dbReference>
<dbReference type="InterPro" id="IPR038726">
    <property type="entry name" value="PDDEXK_AddAB-type"/>
</dbReference>
<dbReference type="InterPro" id="IPR011604">
    <property type="entry name" value="PDDEXK-like_dom_sf"/>
</dbReference>
<evidence type="ECO:0000256" key="8">
    <source>
        <dbReference type="ARBA" id="ARBA00023125"/>
    </source>
</evidence>
<dbReference type="GO" id="GO:0043138">
    <property type="term" value="F:3'-5' DNA helicase activity"/>
    <property type="evidence" value="ECO:0007669"/>
    <property type="project" value="UniProtKB-EC"/>
</dbReference>
<feature type="domain" description="UvrD-like helicase ATP-binding" evidence="15">
    <location>
        <begin position="5"/>
        <end position="437"/>
    </location>
</feature>
<dbReference type="EMBL" id="WJNH01000003">
    <property type="protein sequence ID" value="MRG85867.1"/>
    <property type="molecule type" value="Genomic_DNA"/>
</dbReference>
<feature type="binding site" evidence="14">
    <location>
        <begin position="26"/>
        <end position="33"/>
    </location>
    <ligand>
        <name>ATP</name>
        <dbReference type="ChEBI" id="CHEBI:30616"/>
    </ligand>
</feature>
<dbReference type="InterPro" id="IPR011335">
    <property type="entry name" value="Restrct_endonuc-II-like"/>
</dbReference>
<dbReference type="InterPro" id="IPR000212">
    <property type="entry name" value="DNA_helicase_UvrD/REP"/>
</dbReference>
<keyword evidence="6" id="KW-0269">Exonuclease</keyword>
<dbReference type="Gene3D" id="1.10.486.10">
    <property type="entry name" value="PCRA, domain 4"/>
    <property type="match status" value="1"/>
</dbReference>
<proteinExistence type="predicted"/>
<dbReference type="RefSeq" id="WP_153727803.1">
    <property type="nucleotide sequence ID" value="NZ_WJNH01000003.1"/>
</dbReference>
<dbReference type="InterPro" id="IPR027417">
    <property type="entry name" value="P-loop_NTPase"/>
</dbReference>
<sequence>MSKEIVDQASRSKITKDLSTNFLVEAGAGSGKTTSLVSRMVNLIYSGFCQINEIVAITFTRKAADELKLRFQAELERVWKKEEDPEIQARLSHALQNIDQSFLGTVHSFCAKLLRERPIEAKFDLSFQELEEEDDNDLLKEAWQQYLHVLQEDRPQELEHLHELGLKVDDLYSCVRTMKEYPDVEWVTANVAKPDLDEALQSLKSLLQEARRALPKQEPPKGYDKLQTAIHQGLQRIRHLDESQDKEIMELFELFNKNLKPTFNRWENREDAEFYHDKFSGLVDVKIKPLIQNWKEFCHPVVISFLRGALREYEQLKSERSLLNFQDLLLKTSELLKGNAEVRRYFQQKYRSLLVDEFQDTDPIQAEIMFYLTSEDHHEQVWTKCKPIPGSLFVVGDPKQAIYRFRRADMDTYNRVKELMIEHGGEVLQLTMNFRTLDAVTEKLNTVFQEFLPEDETVYQAAYRPLHAFKEDDGQAFSGIKQLTVPSEYTRKDDVMEKDAENIVQSIKQLMKEGHDAKEFMVLTRYNDGIATYAQMLENEGIPVSVSGEMVIGETVEFRELAILLQTFLDPTDEVALVATLRGMFFGVSDDDLYQWKESGGRFSIYSHLPASLPDEIKAKFELALTKLQTYQKWIQQYLPTTAIEKMIEDVGFYPLLLANKHGKRAHKSLLQILEALRNQESNGTPTYKAICDLFTEMVEEKTVVANLEEEADAVRIMNVHKAKGLEAPIVYLAHPIKQVKPESFLSKHIKREDYESKGYFSFSVKKGFQSKPIALPLHWEDFKQEELRYLTEEEVRILYVAATRAEKALVISSSAKNNNKNPWKSLLGVEGLEMIELEESVSEESEQVTNLVTLQDYRTQTGGMLDWLEDSKRPTYESWSPTADKDYENVLNIARESGGGKEWGTIIHEVMERVVKGEDVTNFVRNILEKYNESLERESEVWSYIETFKNADAWKEIQQAEEVLTEVPFRFRVQKGDKLYAQIETNEQVESYFVKGIIDLVYKTNGEWKILDYKTDRVKSDEDIEKLKAFYQGQIDFYQQAWQTLTGETVKETQLYFFNTVTH</sequence>
<evidence type="ECO:0000256" key="11">
    <source>
        <dbReference type="ARBA" id="ARBA00034617"/>
    </source>
</evidence>
<dbReference type="OrthoDB" id="9810135at2"/>
<dbReference type="PANTHER" id="PTHR11070:SF23">
    <property type="entry name" value="RECBCD ENZYME SUBUNIT RECB"/>
    <property type="match status" value="1"/>
</dbReference>
<keyword evidence="7 14" id="KW-0067">ATP-binding</keyword>
<dbReference type="Proteomes" id="UP000480185">
    <property type="component" value="Unassembled WGS sequence"/>
</dbReference>
<evidence type="ECO:0000256" key="3">
    <source>
        <dbReference type="ARBA" id="ARBA00022763"/>
    </source>
</evidence>
<dbReference type="GO" id="GO:0003677">
    <property type="term" value="F:DNA binding"/>
    <property type="evidence" value="ECO:0007669"/>
    <property type="project" value="UniProtKB-KW"/>
</dbReference>
<dbReference type="Pfam" id="PF12705">
    <property type="entry name" value="PDDEXK_1"/>
    <property type="match status" value="1"/>
</dbReference>
<evidence type="ECO:0000256" key="10">
    <source>
        <dbReference type="ARBA" id="ARBA00023235"/>
    </source>
</evidence>
<dbReference type="GO" id="GO:0004527">
    <property type="term" value="F:exonuclease activity"/>
    <property type="evidence" value="ECO:0007669"/>
    <property type="project" value="UniProtKB-KW"/>
</dbReference>
<organism evidence="17 18">
    <name type="scientific">Salinibacillus xinjiangensis</name>
    <dbReference type="NCBI Taxonomy" id="1229268"/>
    <lineage>
        <taxon>Bacteria</taxon>
        <taxon>Bacillati</taxon>
        <taxon>Bacillota</taxon>
        <taxon>Bacilli</taxon>
        <taxon>Bacillales</taxon>
        <taxon>Bacillaceae</taxon>
        <taxon>Salinibacillus</taxon>
    </lineage>
</organism>
<reference evidence="17 18" key="1">
    <citation type="submission" date="2019-11" db="EMBL/GenBank/DDBJ databases">
        <authorList>
            <person name="Li J."/>
        </authorList>
    </citation>
    <scope>NUCLEOTIDE SEQUENCE [LARGE SCALE GENOMIC DNA]</scope>
    <source>
        <strain evidence="17 18">J4</strain>
    </source>
</reference>
<keyword evidence="9" id="KW-0234">DNA repair</keyword>
<dbReference type="PROSITE" id="PS51217">
    <property type="entry name" value="UVRD_HELICASE_CTER"/>
    <property type="match status" value="1"/>
</dbReference>
<evidence type="ECO:0000256" key="5">
    <source>
        <dbReference type="ARBA" id="ARBA00022806"/>
    </source>
</evidence>
<evidence type="ECO:0000256" key="4">
    <source>
        <dbReference type="ARBA" id="ARBA00022801"/>
    </source>
</evidence>
<accession>A0A6G1X4J5</accession>
<dbReference type="Gene3D" id="3.90.320.10">
    <property type="match status" value="1"/>
</dbReference>
<evidence type="ECO:0000256" key="12">
    <source>
        <dbReference type="ARBA" id="ARBA00034808"/>
    </source>
</evidence>
<dbReference type="Gene3D" id="3.40.50.300">
    <property type="entry name" value="P-loop containing nucleotide triphosphate hydrolases"/>
    <property type="match status" value="3"/>
</dbReference>
<gene>
    <name evidence="17" type="ORF">GH754_05890</name>
</gene>
<protein>
    <recommendedName>
        <fullName evidence="12">DNA 3'-5' helicase</fullName>
        <ecNumber evidence="12">5.6.2.4</ecNumber>
    </recommendedName>
</protein>
<keyword evidence="5 14" id="KW-0347">Helicase</keyword>
<feature type="domain" description="UvrD-like helicase C-terminal" evidence="16">
    <location>
        <begin position="456"/>
        <end position="725"/>
    </location>
</feature>
<comment type="caution">
    <text evidence="17">The sequence shown here is derived from an EMBL/GenBank/DDBJ whole genome shotgun (WGS) entry which is preliminary data.</text>
</comment>
<evidence type="ECO:0000313" key="17">
    <source>
        <dbReference type="EMBL" id="MRG85867.1"/>
    </source>
</evidence>
<comment type="catalytic activity">
    <reaction evidence="11">
        <text>Couples ATP hydrolysis with the unwinding of duplex DNA by translocating in the 3'-5' direction.</text>
        <dbReference type="EC" id="5.6.2.4"/>
    </reaction>
</comment>
<name>A0A6G1X4J5_9BACI</name>
<dbReference type="PANTHER" id="PTHR11070">
    <property type="entry name" value="UVRD / RECB / PCRA DNA HELICASE FAMILY MEMBER"/>
    <property type="match status" value="1"/>
</dbReference>
<evidence type="ECO:0000256" key="1">
    <source>
        <dbReference type="ARBA" id="ARBA00022722"/>
    </source>
</evidence>
<evidence type="ECO:0000256" key="9">
    <source>
        <dbReference type="ARBA" id="ARBA00023204"/>
    </source>
</evidence>
<keyword evidence="4 14" id="KW-0378">Hydrolase</keyword>
<dbReference type="EC" id="5.6.2.4" evidence="12"/>
<evidence type="ECO:0000259" key="16">
    <source>
        <dbReference type="PROSITE" id="PS51217"/>
    </source>
</evidence>
<evidence type="ECO:0000313" key="18">
    <source>
        <dbReference type="Proteomes" id="UP000480185"/>
    </source>
</evidence>
<dbReference type="AlphaFoldDB" id="A0A6G1X4J5"/>
<evidence type="ECO:0000256" key="2">
    <source>
        <dbReference type="ARBA" id="ARBA00022741"/>
    </source>
</evidence>